<dbReference type="SMART" id="SM00463">
    <property type="entry name" value="SMR"/>
    <property type="match status" value="1"/>
</dbReference>
<feature type="compositionally biased region" description="Low complexity" evidence="4">
    <location>
        <begin position="59"/>
        <end position="71"/>
    </location>
</feature>
<dbReference type="NCBIfam" id="TIGR00756">
    <property type="entry name" value="PPR"/>
    <property type="match status" value="9"/>
</dbReference>
<dbReference type="Pfam" id="PF01535">
    <property type="entry name" value="PPR"/>
    <property type="match status" value="2"/>
</dbReference>
<evidence type="ECO:0000256" key="4">
    <source>
        <dbReference type="SAM" id="MobiDB-lite"/>
    </source>
</evidence>
<feature type="region of interest" description="Disordered" evidence="4">
    <location>
        <begin position="1"/>
        <end position="81"/>
    </location>
</feature>
<evidence type="ECO:0000259" key="5">
    <source>
        <dbReference type="PROSITE" id="PS50828"/>
    </source>
</evidence>
<feature type="repeat" description="PPR" evidence="3">
    <location>
        <begin position="469"/>
        <end position="503"/>
    </location>
</feature>
<reference evidence="7" key="1">
    <citation type="submission" date="2025-08" db="UniProtKB">
        <authorList>
            <consortium name="RefSeq"/>
        </authorList>
    </citation>
    <scope>IDENTIFICATION</scope>
    <source>
        <tissue evidence="7">Seedling</tissue>
    </source>
</reference>
<organism evidence="6 7">
    <name type="scientific">Ziziphus jujuba</name>
    <name type="common">Chinese jujube</name>
    <name type="synonym">Ziziphus sativa</name>
    <dbReference type="NCBI Taxonomy" id="326968"/>
    <lineage>
        <taxon>Eukaryota</taxon>
        <taxon>Viridiplantae</taxon>
        <taxon>Streptophyta</taxon>
        <taxon>Embryophyta</taxon>
        <taxon>Tracheophyta</taxon>
        <taxon>Spermatophyta</taxon>
        <taxon>Magnoliopsida</taxon>
        <taxon>eudicotyledons</taxon>
        <taxon>Gunneridae</taxon>
        <taxon>Pentapetalae</taxon>
        <taxon>rosids</taxon>
        <taxon>fabids</taxon>
        <taxon>Rosales</taxon>
        <taxon>Rhamnaceae</taxon>
        <taxon>Paliureae</taxon>
        <taxon>Ziziphus</taxon>
    </lineage>
</organism>
<feature type="repeat" description="PPR" evidence="3">
    <location>
        <begin position="434"/>
        <end position="468"/>
    </location>
</feature>
<feature type="repeat" description="PPR" evidence="3">
    <location>
        <begin position="258"/>
        <end position="293"/>
    </location>
</feature>
<dbReference type="Gene3D" id="3.30.1370.110">
    <property type="match status" value="1"/>
</dbReference>
<dbReference type="SUPFAM" id="SSF48452">
    <property type="entry name" value="TPR-like"/>
    <property type="match status" value="1"/>
</dbReference>
<dbReference type="Pfam" id="PF13041">
    <property type="entry name" value="PPR_2"/>
    <property type="match status" value="4"/>
</dbReference>
<dbReference type="SUPFAM" id="SSF160443">
    <property type="entry name" value="SMR domain-like"/>
    <property type="match status" value="1"/>
</dbReference>
<evidence type="ECO:0000256" key="1">
    <source>
        <dbReference type="ARBA" id="ARBA00007626"/>
    </source>
</evidence>
<dbReference type="InterPro" id="IPR011990">
    <property type="entry name" value="TPR-like_helical_dom_sf"/>
</dbReference>
<dbReference type="Proteomes" id="UP001652623">
    <property type="component" value="Chromosome 9"/>
</dbReference>
<sequence length="870" mass="96324">MASTPPHCSITPSKPYQNHQYPQNPNLKSQSHSHRQNRNWTSQKVSLTKPLPSPPPRNASKTGSASSSLSKNPAFSSLCPLQSPKSELATAFPGRRSTRFVSKMHLGRPKTTVGSRHSSIAEEALQHAIQSGKDDVGLENVLLSFESKLCGSDDYTFLLRELGNRGEWGKAIQCFEFALRRERRKTELGKLASAMISTLGRLGKVEIAKNVFETALKAGYGNSVYTYSAIISAYGRSGYCNEAIGVLESMKGSGLRPNLVTYNAVIDACGKGGVEFERVDEIFEEMLRNGVQPDRITYNSLLAVCSRKGRWEAARNLFHEMLDRGIDQDIYTYNTLLDAICKGGQMDLAYQIMSEMPSKNILPNVVTYSTMIDGYAKAGKLEDALNLFDQMKYSAIGLDRVLYNTLFSIYAKLGKLEEALNVCREMESSGIMRDVVSYNALLGGYGKQGKYEEVERLYNEMKEERLTPNLLTYSTLIDVYLKGGLYDKAMEAFTEFKQAGLKADVVLYSELINALCKNGLVECAVSLLDEMTEEGIRPNVVTYNSIIDAFGRPAASESTLDAASEGNELQTESSVSISEDAIGIKMGDEVDNQIKKMLGQLAFDKEDHGKKDNKGGQEISCILGVFKKMHELNIKPNVVTFSAILNACSRCNSFEDASMLLEELRLLDNQVYGVTHGLLMGDRENVWVQAQSLFDEVKQMDSSTASAFYNALTDMLWHFGQKRGAQLVVLEGKRRNVWESVWSNSCLDLHLMSSGAARAMVHTWLLNIRSVVYEGQELPKLLSILTGWGKHSKVVGDGALRRAVGALLTSMGAPFEIAKCNLGRFISTGPLVAAWLKESGTLKVLVLHDDRKYPESEKLEQVSNLRTLSL</sequence>
<evidence type="ECO:0000256" key="3">
    <source>
        <dbReference type="PROSITE-ProRule" id="PRU00708"/>
    </source>
</evidence>
<dbReference type="RefSeq" id="XP_048337421.1">
    <property type="nucleotide sequence ID" value="XM_048481464.2"/>
</dbReference>
<keyword evidence="2" id="KW-0677">Repeat</keyword>
<comment type="similarity">
    <text evidence="1">Belongs to the PPR family. P subfamily.</text>
</comment>
<dbReference type="GeneID" id="107426139"/>
<feature type="repeat" description="PPR" evidence="3">
    <location>
        <begin position="294"/>
        <end position="328"/>
    </location>
</feature>
<keyword evidence="6" id="KW-1185">Reference proteome</keyword>
<evidence type="ECO:0000313" key="7">
    <source>
        <dbReference type="RefSeq" id="XP_048337421.1"/>
    </source>
</evidence>
<dbReference type="InterPro" id="IPR036063">
    <property type="entry name" value="Smr_dom_sf"/>
</dbReference>
<dbReference type="InterPro" id="IPR002625">
    <property type="entry name" value="Smr_dom"/>
</dbReference>
<evidence type="ECO:0000256" key="2">
    <source>
        <dbReference type="ARBA" id="ARBA00022737"/>
    </source>
</evidence>
<dbReference type="Pfam" id="PF13812">
    <property type="entry name" value="PPR_3"/>
    <property type="match status" value="1"/>
</dbReference>
<gene>
    <name evidence="7" type="primary">LOC107426139</name>
</gene>
<feature type="repeat" description="PPR" evidence="3">
    <location>
        <begin position="637"/>
        <end position="671"/>
    </location>
</feature>
<protein>
    <submittedName>
        <fullName evidence="7">Pentatricopeptide repeat-containing protein GUN1, chloroplastic</fullName>
    </submittedName>
</protein>
<evidence type="ECO:0000313" key="6">
    <source>
        <dbReference type="Proteomes" id="UP001652623"/>
    </source>
</evidence>
<dbReference type="PANTHER" id="PTHR47936:SF1">
    <property type="entry name" value="PENTATRICOPEPTIDE REPEAT-CONTAINING PROTEIN GUN1, CHLOROPLASTIC"/>
    <property type="match status" value="1"/>
</dbReference>
<feature type="repeat" description="PPR" evidence="3">
    <location>
        <begin position="504"/>
        <end position="538"/>
    </location>
</feature>
<feature type="domain" description="Smr" evidence="5">
    <location>
        <begin position="747"/>
        <end position="836"/>
    </location>
</feature>
<dbReference type="Gene3D" id="1.25.40.10">
    <property type="entry name" value="Tetratricopeptide repeat domain"/>
    <property type="match status" value="5"/>
</dbReference>
<feature type="repeat" description="PPR" evidence="3">
    <location>
        <begin position="399"/>
        <end position="433"/>
    </location>
</feature>
<feature type="repeat" description="PPR" evidence="3">
    <location>
        <begin position="329"/>
        <end position="363"/>
    </location>
</feature>
<dbReference type="PROSITE" id="PS50828">
    <property type="entry name" value="SMR"/>
    <property type="match status" value="1"/>
</dbReference>
<dbReference type="PROSITE" id="PS51375">
    <property type="entry name" value="PPR"/>
    <property type="match status" value="10"/>
</dbReference>
<name>A0ABM3IXF9_ZIZJJ</name>
<feature type="compositionally biased region" description="Polar residues" evidence="4">
    <location>
        <begin position="10"/>
        <end position="30"/>
    </location>
</feature>
<accession>A0ABM3IXF9</accession>
<dbReference type="InterPro" id="IPR002885">
    <property type="entry name" value="PPR_rpt"/>
</dbReference>
<feature type="repeat" description="PPR" evidence="3">
    <location>
        <begin position="223"/>
        <end position="257"/>
    </location>
</feature>
<proteinExistence type="inferred from homology"/>
<feature type="repeat" description="PPR" evidence="3">
    <location>
        <begin position="364"/>
        <end position="398"/>
    </location>
</feature>
<dbReference type="PANTHER" id="PTHR47936">
    <property type="entry name" value="PPR_LONG DOMAIN-CONTAINING PROTEIN"/>
    <property type="match status" value="1"/>
</dbReference>